<protein>
    <recommendedName>
        <fullName evidence="11">Phosphatidylinositol N-acetylglucosaminyltransferase</fullName>
    </recommendedName>
</protein>
<dbReference type="PANTHER" id="PTHR12982:SF0">
    <property type="entry name" value="PHOSPHATIDYLINOSITOL N-ACETYLGLUCOSAMINYLTRANSFERASE SUBUNIT C"/>
    <property type="match status" value="1"/>
</dbReference>
<feature type="transmembrane region" description="Helical" evidence="8">
    <location>
        <begin position="296"/>
        <end position="314"/>
    </location>
</feature>
<sequence length="357" mass="41039">MLVCCCCRERRLQSSGEGSLENLFMCYVFQKSYVLQVERLILRRTHTKRLSCEDALLWKRILYAKQPFPDNYCGPEFMHFLRKNENIKLWSFREALVGSCYLMQHVSSVLLFVILFSCNYYGWISWQLVLLINSICFAIGYPFYLWLVSSNDGLPHHIKPIYHLKTGLMYAGYTYALSPVCQTLTATVSTDSIIATASLMFLVSLVFYNYGCNVYVVSKALSLNAAMFATICLISRLPSSNEAFVMLINFIAIFVLWPIVRQKFQECFPRSIIPCTILLAISVVVALAQWSYVMATVYVIVHLIVSLGCTWLFIAMQPLKRTLHGPWDEAVFYDDDTNKTAFSEESKHTKNNVHLIR</sequence>
<evidence type="ECO:0000256" key="5">
    <source>
        <dbReference type="ARBA" id="ARBA00022692"/>
    </source>
</evidence>
<evidence type="ECO:0000256" key="6">
    <source>
        <dbReference type="ARBA" id="ARBA00022989"/>
    </source>
</evidence>
<gene>
    <name evidence="9" type="ORF">M513_10308</name>
</gene>
<keyword evidence="6 8" id="KW-1133">Transmembrane helix</keyword>
<feature type="transmembrane region" description="Helical" evidence="8">
    <location>
        <begin position="220"/>
        <end position="237"/>
    </location>
</feature>
<evidence type="ECO:0000256" key="7">
    <source>
        <dbReference type="ARBA" id="ARBA00023136"/>
    </source>
</evidence>
<dbReference type="InterPro" id="IPR009450">
    <property type="entry name" value="Plno_GlcNAc_GPI2"/>
</dbReference>
<feature type="transmembrane region" description="Helical" evidence="8">
    <location>
        <begin position="272"/>
        <end position="290"/>
    </location>
</feature>
<evidence type="ECO:0008006" key="11">
    <source>
        <dbReference type="Google" id="ProtNLM"/>
    </source>
</evidence>
<dbReference type="GO" id="GO:0000506">
    <property type="term" value="C:glycosylphosphatidylinositol-N-acetylglucosaminyltransferase (GPI-GnT) complex"/>
    <property type="evidence" value="ECO:0007669"/>
    <property type="project" value="TreeGrafter"/>
</dbReference>
<keyword evidence="4" id="KW-0337">GPI-anchor biosynthesis</keyword>
<comment type="pathway">
    <text evidence="2">Glycolipid biosynthesis; glycosylphosphatidylinositol-anchor biosynthesis.</text>
</comment>
<evidence type="ECO:0000313" key="10">
    <source>
        <dbReference type="Proteomes" id="UP000030764"/>
    </source>
</evidence>
<comment type="similarity">
    <text evidence="3">Belongs to the PIGC family.</text>
</comment>
<dbReference type="EMBL" id="KL363283">
    <property type="protein sequence ID" value="KFD48824.1"/>
    <property type="molecule type" value="Genomic_DNA"/>
</dbReference>
<comment type="subcellular location">
    <subcellularLocation>
        <location evidence="1">Membrane</location>
        <topology evidence="1">Multi-pass membrane protein</topology>
    </subcellularLocation>
</comment>
<evidence type="ECO:0000256" key="8">
    <source>
        <dbReference type="SAM" id="Phobius"/>
    </source>
</evidence>
<dbReference type="UniPathway" id="UPA00196"/>
<dbReference type="GO" id="GO:0006506">
    <property type="term" value="P:GPI anchor biosynthetic process"/>
    <property type="evidence" value="ECO:0007669"/>
    <property type="project" value="UniProtKB-UniPathway"/>
</dbReference>
<feature type="transmembrane region" description="Helical" evidence="8">
    <location>
        <begin position="123"/>
        <end position="147"/>
    </location>
</feature>
<reference evidence="9 10" key="1">
    <citation type="journal article" date="2014" name="Nat. Genet.">
        <title>Genome and transcriptome of the porcine whipworm Trichuris suis.</title>
        <authorList>
            <person name="Jex A.R."/>
            <person name="Nejsum P."/>
            <person name="Schwarz E.M."/>
            <person name="Hu L."/>
            <person name="Young N.D."/>
            <person name="Hall R.S."/>
            <person name="Korhonen P.K."/>
            <person name="Liao S."/>
            <person name="Thamsborg S."/>
            <person name="Xia J."/>
            <person name="Xu P."/>
            <person name="Wang S."/>
            <person name="Scheerlinck J.P."/>
            <person name="Hofmann A."/>
            <person name="Sternberg P.W."/>
            <person name="Wang J."/>
            <person name="Gasser R.B."/>
        </authorList>
    </citation>
    <scope>NUCLEOTIDE SEQUENCE [LARGE SCALE GENOMIC DNA]</scope>
    <source>
        <strain evidence="9">DCEP-RM93M</strain>
    </source>
</reference>
<dbReference type="AlphaFoldDB" id="A0A085LV28"/>
<accession>A0A085LV28</accession>
<organism evidence="9 10">
    <name type="scientific">Trichuris suis</name>
    <name type="common">pig whipworm</name>
    <dbReference type="NCBI Taxonomy" id="68888"/>
    <lineage>
        <taxon>Eukaryota</taxon>
        <taxon>Metazoa</taxon>
        <taxon>Ecdysozoa</taxon>
        <taxon>Nematoda</taxon>
        <taxon>Enoplea</taxon>
        <taxon>Dorylaimia</taxon>
        <taxon>Trichinellida</taxon>
        <taxon>Trichuridae</taxon>
        <taxon>Trichuris</taxon>
    </lineage>
</organism>
<dbReference type="Pfam" id="PF06432">
    <property type="entry name" value="GPI2"/>
    <property type="match status" value="1"/>
</dbReference>
<evidence type="ECO:0000256" key="1">
    <source>
        <dbReference type="ARBA" id="ARBA00004141"/>
    </source>
</evidence>
<keyword evidence="5 8" id="KW-0812">Transmembrane</keyword>
<evidence type="ECO:0000256" key="3">
    <source>
        <dbReference type="ARBA" id="ARBA00008321"/>
    </source>
</evidence>
<keyword evidence="7 8" id="KW-0472">Membrane</keyword>
<proteinExistence type="inferred from homology"/>
<evidence type="ECO:0000256" key="4">
    <source>
        <dbReference type="ARBA" id="ARBA00022502"/>
    </source>
</evidence>
<feature type="transmembrane region" description="Helical" evidence="8">
    <location>
        <begin position="95"/>
        <end position="117"/>
    </location>
</feature>
<feature type="transmembrane region" description="Helical" evidence="8">
    <location>
        <begin position="243"/>
        <end position="260"/>
    </location>
</feature>
<dbReference type="PANTHER" id="PTHR12982">
    <property type="entry name" value="PHOSPHATIDYLINOSITOL GLYCAN, CLASS C"/>
    <property type="match status" value="1"/>
</dbReference>
<name>A0A085LV28_9BILA</name>
<feature type="transmembrane region" description="Helical" evidence="8">
    <location>
        <begin position="192"/>
        <end position="208"/>
    </location>
</feature>
<keyword evidence="10" id="KW-1185">Reference proteome</keyword>
<evidence type="ECO:0000256" key="2">
    <source>
        <dbReference type="ARBA" id="ARBA00004687"/>
    </source>
</evidence>
<dbReference type="Proteomes" id="UP000030764">
    <property type="component" value="Unassembled WGS sequence"/>
</dbReference>
<evidence type="ECO:0000313" key="9">
    <source>
        <dbReference type="EMBL" id="KFD48824.1"/>
    </source>
</evidence>